<organism evidence="25 26">
    <name type="scientific">Ferrimonas gelatinilytica</name>
    <dbReference type="NCBI Taxonomy" id="1255257"/>
    <lineage>
        <taxon>Bacteria</taxon>
        <taxon>Pseudomonadati</taxon>
        <taxon>Pseudomonadota</taxon>
        <taxon>Gammaproteobacteria</taxon>
        <taxon>Alteromonadales</taxon>
        <taxon>Ferrimonadaceae</taxon>
        <taxon>Ferrimonas</taxon>
    </lineage>
</organism>
<dbReference type="SUPFAM" id="SSF81464">
    <property type="entry name" value="Cytochrome c oxidase subunit II-like, transmembrane region"/>
    <property type="match status" value="1"/>
</dbReference>
<comment type="subcellular location">
    <subcellularLocation>
        <location evidence="17">Cell membrane</location>
        <topology evidence="17">Multi-pass membrane protein</topology>
    </subcellularLocation>
    <subcellularLocation>
        <location evidence="1">Membrane</location>
        <topology evidence="1">Multi-pass membrane protein</topology>
    </subcellularLocation>
</comment>
<feature type="chain" id="PRO_5045438364" description="Cytochrome c oxidase subunit 2" evidence="21">
    <location>
        <begin position="22"/>
        <end position="512"/>
    </location>
</feature>
<comment type="catalytic activity">
    <reaction evidence="15 18">
        <text>4 Fe(II)-[cytochrome c] + O2 + 8 H(+)(in) = 4 Fe(III)-[cytochrome c] + 2 H2O + 4 H(+)(out)</text>
        <dbReference type="Rhea" id="RHEA:11436"/>
        <dbReference type="Rhea" id="RHEA-COMP:10350"/>
        <dbReference type="Rhea" id="RHEA-COMP:14399"/>
        <dbReference type="ChEBI" id="CHEBI:15377"/>
        <dbReference type="ChEBI" id="CHEBI:15378"/>
        <dbReference type="ChEBI" id="CHEBI:15379"/>
        <dbReference type="ChEBI" id="CHEBI:29033"/>
        <dbReference type="ChEBI" id="CHEBI:29034"/>
        <dbReference type="EC" id="7.1.1.9"/>
    </reaction>
</comment>
<comment type="cofactor">
    <cofactor evidence="18">
        <name>Cu cation</name>
        <dbReference type="ChEBI" id="CHEBI:23378"/>
    </cofactor>
    <text evidence="18">Binds a copper A center.</text>
</comment>
<dbReference type="PANTHER" id="PTHR22888:SF9">
    <property type="entry name" value="CYTOCHROME C OXIDASE SUBUNIT 2"/>
    <property type="match status" value="1"/>
</dbReference>
<keyword evidence="3 17" id="KW-0813">Transport</keyword>
<keyword evidence="4 16" id="KW-0349">Heme</keyword>
<dbReference type="Pfam" id="PF13442">
    <property type="entry name" value="Cytochrome_CBB3"/>
    <property type="match status" value="2"/>
</dbReference>
<evidence type="ECO:0000259" key="24">
    <source>
        <dbReference type="PROSITE" id="PS51007"/>
    </source>
</evidence>
<evidence type="ECO:0000256" key="1">
    <source>
        <dbReference type="ARBA" id="ARBA00004141"/>
    </source>
</evidence>
<keyword evidence="5 17" id="KW-0679">Respiratory chain</keyword>
<evidence type="ECO:0000256" key="14">
    <source>
        <dbReference type="ARBA" id="ARBA00024688"/>
    </source>
</evidence>
<evidence type="ECO:0000256" key="19">
    <source>
        <dbReference type="SAM" id="MobiDB-lite"/>
    </source>
</evidence>
<dbReference type="Proteomes" id="UP001501600">
    <property type="component" value="Unassembled WGS sequence"/>
</dbReference>
<feature type="domain" description="Cytochrome oxidase subunit II transmembrane region profile" evidence="23">
    <location>
        <begin position="18"/>
        <end position="113"/>
    </location>
</feature>
<dbReference type="Gene3D" id="1.10.287.90">
    <property type="match status" value="1"/>
</dbReference>
<feature type="domain" description="Cytochrome c" evidence="24">
    <location>
        <begin position="275"/>
        <end position="355"/>
    </location>
</feature>
<dbReference type="InterPro" id="IPR036257">
    <property type="entry name" value="Cyt_c_oxidase_su2_TM_sf"/>
</dbReference>
<keyword evidence="10 20" id="KW-1133">Transmembrane helix</keyword>
<feature type="signal peptide" evidence="21">
    <location>
        <begin position="1"/>
        <end position="21"/>
    </location>
</feature>
<feature type="region of interest" description="Disordered" evidence="19">
    <location>
        <begin position="369"/>
        <end position="388"/>
    </location>
</feature>
<feature type="domain" description="Cytochrome c" evidence="24">
    <location>
        <begin position="413"/>
        <end position="493"/>
    </location>
</feature>
<evidence type="ECO:0000259" key="22">
    <source>
        <dbReference type="PROSITE" id="PS50857"/>
    </source>
</evidence>
<evidence type="ECO:0000256" key="3">
    <source>
        <dbReference type="ARBA" id="ARBA00022448"/>
    </source>
</evidence>
<evidence type="ECO:0000256" key="8">
    <source>
        <dbReference type="ARBA" id="ARBA00022967"/>
    </source>
</evidence>
<comment type="similarity">
    <text evidence="2 17">Belongs to the cytochrome c oxidase subunit 2 family.</text>
</comment>
<evidence type="ECO:0000256" key="16">
    <source>
        <dbReference type="PROSITE-ProRule" id="PRU00433"/>
    </source>
</evidence>
<proteinExistence type="inferred from homology"/>
<comment type="caution">
    <text evidence="25">The sequence shown here is derived from an EMBL/GenBank/DDBJ whole genome shotgun (WGS) entry which is preliminary data.</text>
</comment>
<evidence type="ECO:0000256" key="2">
    <source>
        <dbReference type="ARBA" id="ARBA00007866"/>
    </source>
</evidence>
<dbReference type="SUPFAM" id="SSF49503">
    <property type="entry name" value="Cupredoxins"/>
    <property type="match status" value="1"/>
</dbReference>
<evidence type="ECO:0000256" key="5">
    <source>
        <dbReference type="ARBA" id="ARBA00022660"/>
    </source>
</evidence>
<evidence type="ECO:0000256" key="20">
    <source>
        <dbReference type="SAM" id="Phobius"/>
    </source>
</evidence>
<dbReference type="EC" id="7.1.1.9" evidence="18"/>
<dbReference type="Gene3D" id="2.60.40.420">
    <property type="entry name" value="Cupredoxins - blue copper proteins"/>
    <property type="match status" value="1"/>
</dbReference>
<dbReference type="EMBL" id="BAABLF010000014">
    <property type="protein sequence ID" value="GAA5192918.1"/>
    <property type="molecule type" value="Genomic_DNA"/>
</dbReference>
<sequence>MKYKLLAWMAPWMATPFMAKASLWNMTPGVTEISQQVYSLHMTIFYICCAIAFVVFGVMIISLIRHRKSKGATPAHFHESTKVEIAWTVVPFLILIGMAVPATSTLIAMEDPSDADLTIQITGSQWKWHYQYFGEDVGFYSLLSTPKAQIENQAAKGENYLLEVDKPLVLPTNRKVRFLLTSDDVIHSWWVPAFAVKKDANPGFINEAWTRVTEPGIYRGQCAELCGKDHGYMPVVVEVLPEAEFDLWLEQQKRLAADAEAAERDSLSEQLGLSESMTLGEQVYNGRCAACHQPNGMGLPGVFPAIKGSPVALGDVAAHIDIVAHGQTGTAMQAFADQLSLKELAAVVTYQRNAFGNDTGDVIQTREVNDRLNGGEPDEAGTGAKHTEPNEVVEPTSAIEASTETTAALTLEQAMTLGSEIYNGRCAACHQVNGMGVPGAFPAINGSAIALGEPAEHISIVAEGRAGTAMMGFAGQLSARELAAVVTYQRNAWDNQTGDLIQATDVDAVAGQ</sequence>
<keyword evidence="26" id="KW-1185">Reference proteome</keyword>
<evidence type="ECO:0000256" key="18">
    <source>
        <dbReference type="RuleBase" id="RU004024"/>
    </source>
</evidence>
<evidence type="ECO:0000313" key="25">
    <source>
        <dbReference type="EMBL" id="GAA5192918.1"/>
    </source>
</evidence>
<keyword evidence="12 18" id="KW-0186">Copper</keyword>
<evidence type="ECO:0000256" key="15">
    <source>
        <dbReference type="ARBA" id="ARBA00047816"/>
    </source>
</evidence>
<dbReference type="InterPro" id="IPR014222">
    <property type="entry name" value="Cyt_c_oxidase_su2"/>
</dbReference>
<feature type="transmembrane region" description="Helical" evidence="20">
    <location>
        <begin position="43"/>
        <end position="64"/>
    </location>
</feature>
<dbReference type="Pfam" id="PF00116">
    <property type="entry name" value="COX2"/>
    <property type="match status" value="1"/>
</dbReference>
<evidence type="ECO:0000256" key="17">
    <source>
        <dbReference type="RuleBase" id="RU000456"/>
    </source>
</evidence>
<dbReference type="PRINTS" id="PR01166">
    <property type="entry name" value="CYCOXIDASEII"/>
</dbReference>
<keyword evidence="9 17" id="KW-0249">Electron transport</keyword>
<keyword evidence="6 17" id="KW-0812">Transmembrane</keyword>
<dbReference type="RefSeq" id="WP_425557069.1">
    <property type="nucleotide sequence ID" value="NZ_BAABLF010000014.1"/>
</dbReference>
<dbReference type="InterPro" id="IPR045187">
    <property type="entry name" value="CcO_II"/>
</dbReference>
<evidence type="ECO:0000313" key="26">
    <source>
        <dbReference type="Proteomes" id="UP001501600"/>
    </source>
</evidence>
<gene>
    <name evidence="25" type="primary">coxB</name>
    <name evidence="25" type="ORF">GCM10025772_23180</name>
</gene>
<evidence type="ECO:0000256" key="21">
    <source>
        <dbReference type="SAM" id="SignalP"/>
    </source>
</evidence>
<evidence type="ECO:0000256" key="4">
    <source>
        <dbReference type="ARBA" id="ARBA00022617"/>
    </source>
</evidence>
<dbReference type="NCBIfam" id="TIGR02866">
    <property type="entry name" value="CoxB"/>
    <property type="match status" value="1"/>
</dbReference>
<dbReference type="Pfam" id="PF02790">
    <property type="entry name" value="COX2_TM"/>
    <property type="match status" value="1"/>
</dbReference>
<evidence type="ECO:0000256" key="9">
    <source>
        <dbReference type="ARBA" id="ARBA00022982"/>
    </source>
</evidence>
<evidence type="ECO:0000256" key="6">
    <source>
        <dbReference type="ARBA" id="ARBA00022692"/>
    </source>
</evidence>
<dbReference type="PROSITE" id="PS50999">
    <property type="entry name" value="COX2_TM"/>
    <property type="match status" value="1"/>
</dbReference>
<feature type="domain" description="Cytochrome oxidase subunit II copper A binding" evidence="22">
    <location>
        <begin position="114"/>
        <end position="251"/>
    </location>
</feature>
<dbReference type="Gene3D" id="1.10.760.10">
    <property type="entry name" value="Cytochrome c-like domain"/>
    <property type="match status" value="2"/>
</dbReference>
<evidence type="ECO:0000256" key="10">
    <source>
        <dbReference type="ARBA" id="ARBA00022989"/>
    </source>
</evidence>
<feature type="transmembrane region" description="Helical" evidence="20">
    <location>
        <begin position="85"/>
        <end position="109"/>
    </location>
</feature>
<dbReference type="InterPro" id="IPR002429">
    <property type="entry name" value="CcO_II-like_C"/>
</dbReference>
<accession>A0ABP9SB89</accession>
<keyword evidence="8" id="KW-1278">Translocase</keyword>
<dbReference type="PROSITE" id="PS51007">
    <property type="entry name" value="CYTC"/>
    <property type="match status" value="2"/>
</dbReference>
<dbReference type="InterPro" id="IPR036909">
    <property type="entry name" value="Cyt_c-like_dom_sf"/>
</dbReference>
<evidence type="ECO:0000256" key="11">
    <source>
        <dbReference type="ARBA" id="ARBA00023004"/>
    </source>
</evidence>
<dbReference type="InterPro" id="IPR009056">
    <property type="entry name" value="Cyt_c-like_dom"/>
</dbReference>
<reference evidence="26" key="1">
    <citation type="journal article" date="2019" name="Int. J. Syst. Evol. Microbiol.">
        <title>The Global Catalogue of Microorganisms (GCM) 10K type strain sequencing project: providing services to taxonomists for standard genome sequencing and annotation.</title>
        <authorList>
            <consortium name="The Broad Institute Genomics Platform"/>
            <consortium name="The Broad Institute Genome Sequencing Center for Infectious Disease"/>
            <person name="Wu L."/>
            <person name="Ma J."/>
        </authorList>
    </citation>
    <scope>NUCLEOTIDE SEQUENCE [LARGE SCALE GENOMIC DNA]</scope>
    <source>
        <strain evidence="26">JCM 18720</strain>
    </source>
</reference>
<evidence type="ECO:0000259" key="23">
    <source>
        <dbReference type="PROSITE" id="PS50999"/>
    </source>
</evidence>
<evidence type="ECO:0000256" key="7">
    <source>
        <dbReference type="ARBA" id="ARBA00022723"/>
    </source>
</evidence>
<dbReference type="InterPro" id="IPR001505">
    <property type="entry name" value="Copper_CuA"/>
</dbReference>
<comment type="function">
    <text evidence="14 18">Subunits I and II form the functional core of the enzyme complex. Electrons originating in cytochrome c are transferred via heme a and Cu(A) to the binuclear center formed by heme a3 and Cu(B).</text>
</comment>
<dbReference type="InterPro" id="IPR008972">
    <property type="entry name" value="Cupredoxin"/>
</dbReference>
<protein>
    <recommendedName>
        <fullName evidence="18">Cytochrome c oxidase subunit 2</fullName>
        <ecNumber evidence="18">7.1.1.9</ecNumber>
    </recommendedName>
</protein>
<keyword evidence="11 16" id="KW-0408">Iron</keyword>
<dbReference type="SUPFAM" id="SSF46626">
    <property type="entry name" value="Cytochrome c"/>
    <property type="match status" value="2"/>
</dbReference>
<keyword evidence="7 16" id="KW-0479">Metal-binding</keyword>
<evidence type="ECO:0000256" key="13">
    <source>
        <dbReference type="ARBA" id="ARBA00023136"/>
    </source>
</evidence>
<name>A0ABP9SB89_9GAMM</name>
<evidence type="ECO:0000256" key="12">
    <source>
        <dbReference type="ARBA" id="ARBA00023008"/>
    </source>
</evidence>
<dbReference type="PROSITE" id="PS50857">
    <property type="entry name" value="COX2_CUA"/>
    <property type="match status" value="1"/>
</dbReference>
<keyword evidence="13 20" id="KW-0472">Membrane</keyword>
<dbReference type="PANTHER" id="PTHR22888">
    <property type="entry name" value="CYTOCHROME C OXIDASE, SUBUNIT II"/>
    <property type="match status" value="1"/>
</dbReference>
<dbReference type="PROSITE" id="PS00078">
    <property type="entry name" value="COX2"/>
    <property type="match status" value="1"/>
</dbReference>
<keyword evidence="21" id="KW-0732">Signal</keyword>
<dbReference type="InterPro" id="IPR011759">
    <property type="entry name" value="Cyt_c_oxidase_su2_TM_dom"/>
</dbReference>